<evidence type="ECO:0000256" key="2">
    <source>
        <dbReference type="SAM" id="SignalP"/>
    </source>
</evidence>
<dbReference type="Proteomes" id="UP001431221">
    <property type="component" value="Unassembled WGS sequence"/>
</dbReference>
<dbReference type="RefSeq" id="WP_248159592.1">
    <property type="nucleotide sequence ID" value="NZ_JALNMJ010000031.1"/>
</dbReference>
<evidence type="ECO:0000313" key="4">
    <source>
        <dbReference type="EMBL" id="MCK7615784.1"/>
    </source>
</evidence>
<evidence type="ECO:0000313" key="5">
    <source>
        <dbReference type="Proteomes" id="UP001431221"/>
    </source>
</evidence>
<dbReference type="Gene3D" id="3.40.190.10">
    <property type="entry name" value="Periplasmic binding protein-like II"/>
    <property type="match status" value="2"/>
</dbReference>
<feature type="domain" description="Solute-binding protein family 3/N-terminal" evidence="3">
    <location>
        <begin position="28"/>
        <end position="257"/>
    </location>
</feature>
<evidence type="ECO:0000259" key="3">
    <source>
        <dbReference type="SMART" id="SM00062"/>
    </source>
</evidence>
<dbReference type="EMBL" id="JALNMJ010000031">
    <property type="protein sequence ID" value="MCK7615784.1"/>
    <property type="molecule type" value="Genomic_DNA"/>
</dbReference>
<accession>A0ABT0H289</accession>
<reference evidence="4" key="1">
    <citation type="submission" date="2022-04" db="EMBL/GenBank/DDBJ databases">
        <title>Roseibium sp. CAU 1639 isolated from mud.</title>
        <authorList>
            <person name="Kim W."/>
        </authorList>
    </citation>
    <scope>NUCLEOTIDE SEQUENCE</scope>
    <source>
        <strain evidence="4">CAU 1639</strain>
    </source>
</reference>
<dbReference type="PANTHER" id="PTHR35936">
    <property type="entry name" value="MEMBRANE-BOUND LYTIC MUREIN TRANSGLYCOSYLASE F"/>
    <property type="match status" value="1"/>
</dbReference>
<keyword evidence="1 2" id="KW-0732">Signal</keyword>
<comment type="caution">
    <text evidence="4">The sequence shown here is derived from an EMBL/GenBank/DDBJ whole genome shotgun (WGS) entry which is preliminary data.</text>
</comment>
<gene>
    <name evidence="4" type="ORF">M0H32_26815</name>
</gene>
<name>A0ABT0H289_9HYPH</name>
<protein>
    <submittedName>
        <fullName evidence="4">Transporter substrate-binding domain-containing protein</fullName>
    </submittedName>
</protein>
<keyword evidence="5" id="KW-1185">Reference proteome</keyword>
<feature type="signal peptide" evidence="2">
    <location>
        <begin position="1"/>
        <end position="26"/>
    </location>
</feature>
<evidence type="ECO:0000256" key="1">
    <source>
        <dbReference type="ARBA" id="ARBA00022729"/>
    </source>
</evidence>
<dbReference type="PANTHER" id="PTHR35936:SF25">
    <property type="entry name" value="ABC TRANSPORTER SUBSTRATE-BINDING PROTEIN"/>
    <property type="match status" value="1"/>
</dbReference>
<sequence length="257" mass="27930">MTYLWLKTLISSTLFAAGLAAGTSQAAEILLVQDEAYPPYMSKDGSDATGIWADVVKEAGRRMDGMTFKIEAVPWSRAVGLVEQGRAQGLVGTYYKPEARPWIAAYSEPAMTEQVSVYCHPGVAKADWTYPDDYKGLTFGNNTGFQTPGAKFFEMVEAGDIKLQEAPSTEQNLKKLSAGRIDCYVQERLSAEIAINSGGIDNVERVTDASSEQSFIGYTDTWTGPEAEAFIAAMDQAIKDMKADGTIDKIVKKYVGG</sequence>
<organism evidence="4 5">
    <name type="scientific">Roseibium sediminicola</name>
    <dbReference type="NCBI Taxonomy" id="2933272"/>
    <lineage>
        <taxon>Bacteria</taxon>
        <taxon>Pseudomonadati</taxon>
        <taxon>Pseudomonadota</taxon>
        <taxon>Alphaproteobacteria</taxon>
        <taxon>Hyphomicrobiales</taxon>
        <taxon>Stappiaceae</taxon>
        <taxon>Roseibium</taxon>
    </lineage>
</organism>
<proteinExistence type="predicted"/>
<dbReference type="Pfam" id="PF00497">
    <property type="entry name" value="SBP_bac_3"/>
    <property type="match status" value="1"/>
</dbReference>
<dbReference type="SMART" id="SM00062">
    <property type="entry name" value="PBPb"/>
    <property type="match status" value="1"/>
</dbReference>
<dbReference type="SUPFAM" id="SSF53850">
    <property type="entry name" value="Periplasmic binding protein-like II"/>
    <property type="match status" value="1"/>
</dbReference>
<dbReference type="InterPro" id="IPR001638">
    <property type="entry name" value="Solute-binding_3/MltF_N"/>
</dbReference>
<feature type="chain" id="PRO_5046191103" evidence="2">
    <location>
        <begin position="27"/>
        <end position="257"/>
    </location>
</feature>